<evidence type="ECO:0000256" key="1">
    <source>
        <dbReference type="ARBA" id="ARBA00004651"/>
    </source>
</evidence>
<feature type="transmembrane region" description="Helical" evidence="7">
    <location>
        <begin position="344"/>
        <end position="365"/>
    </location>
</feature>
<feature type="transmembrane region" description="Helical" evidence="7">
    <location>
        <begin position="250"/>
        <end position="271"/>
    </location>
</feature>
<feature type="transmembrane region" description="Helical" evidence="7">
    <location>
        <begin position="377"/>
        <end position="395"/>
    </location>
</feature>
<keyword evidence="6 7" id="KW-0472">Membrane</keyword>
<comment type="subcellular location">
    <subcellularLocation>
        <location evidence="1">Cell membrane</location>
        <topology evidence="1">Multi-pass membrane protein</topology>
    </subcellularLocation>
</comment>
<feature type="transmembrane region" description="Helical" evidence="7">
    <location>
        <begin position="215"/>
        <end position="238"/>
    </location>
</feature>
<feature type="transmembrane region" description="Helical" evidence="7">
    <location>
        <begin position="283"/>
        <end position="304"/>
    </location>
</feature>
<dbReference type="RefSeq" id="WP_057218335.1">
    <property type="nucleotide sequence ID" value="NZ_CP083370.1"/>
</dbReference>
<dbReference type="InterPro" id="IPR011701">
    <property type="entry name" value="MFS"/>
</dbReference>
<feature type="transmembrane region" description="Helical" evidence="7">
    <location>
        <begin position="76"/>
        <end position="95"/>
    </location>
</feature>
<sequence>MTSPSPWKSADFRRVGFALAFYSFCSWMLVAALPLLVAQRFGTGTDLVGSLALRLAPRILFAPAAASLIRRAGSRLPVGAGLIVTALCLFALAGVEHAGTLQMVVLTIGFADTIVVPGLLALRAAAVPSGRNMEANTTFQTIDRLAKIFGPPTAGLMLTVISPALTFLALAAGHLVAAFALCRGVATPEQMRVKREPAARSGLFREAAATMRENPVLWVLVLPALGYMISLGALQPFLFWLNHDQFGLGAATWTVLLAAQGTGAVIGALVSNRLARTLIDTHSLLMAYLVASLLEGVTTLALVFAPTHALATVVLIIGGIPEMVAFAAYFTLLQQRLNLERQAVFYALSLPLMDLFMVAGVLAGTLHSGGWMTLRQFWFVASAGAILPVLPFLAFRPCRRS</sequence>
<accession>A0AAW4FP05</accession>
<dbReference type="PANTHER" id="PTHR23513:SF9">
    <property type="entry name" value="ENTEROBACTIN EXPORTER ENTS"/>
    <property type="match status" value="1"/>
</dbReference>
<evidence type="ECO:0000256" key="6">
    <source>
        <dbReference type="ARBA" id="ARBA00023136"/>
    </source>
</evidence>
<evidence type="ECO:0000256" key="4">
    <source>
        <dbReference type="ARBA" id="ARBA00022692"/>
    </source>
</evidence>
<dbReference type="Pfam" id="PF07690">
    <property type="entry name" value="MFS_1"/>
    <property type="match status" value="1"/>
</dbReference>
<name>A0AAW4FP05_9HYPH</name>
<keyword evidence="5 7" id="KW-1133">Transmembrane helix</keyword>
<evidence type="ECO:0000256" key="3">
    <source>
        <dbReference type="ARBA" id="ARBA00022475"/>
    </source>
</evidence>
<feature type="transmembrane region" description="Helical" evidence="7">
    <location>
        <begin position="167"/>
        <end position="186"/>
    </location>
</feature>
<protein>
    <submittedName>
        <fullName evidence="8">MFS transporter</fullName>
    </submittedName>
</protein>
<gene>
    <name evidence="8" type="ORF">GFB56_19940</name>
</gene>
<feature type="transmembrane region" description="Helical" evidence="7">
    <location>
        <begin position="310"/>
        <end position="332"/>
    </location>
</feature>
<evidence type="ECO:0000256" key="2">
    <source>
        <dbReference type="ARBA" id="ARBA00022448"/>
    </source>
</evidence>
<dbReference type="GO" id="GO:0005886">
    <property type="term" value="C:plasma membrane"/>
    <property type="evidence" value="ECO:0007669"/>
    <property type="project" value="UniProtKB-SubCell"/>
</dbReference>
<keyword evidence="2" id="KW-0813">Transport</keyword>
<comment type="caution">
    <text evidence="8">The sequence shown here is derived from an EMBL/GenBank/DDBJ whole genome shotgun (WGS) entry which is preliminary data.</text>
</comment>
<organism evidence="8 9">
    <name type="scientific">Ensifer canadensis</name>
    <dbReference type="NCBI Taxonomy" id="555315"/>
    <lineage>
        <taxon>Bacteria</taxon>
        <taxon>Pseudomonadati</taxon>
        <taxon>Pseudomonadota</taxon>
        <taxon>Alphaproteobacteria</taxon>
        <taxon>Hyphomicrobiales</taxon>
        <taxon>Rhizobiaceae</taxon>
        <taxon>Sinorhizobium/Ensifer group</taxon>
        <taxon>Ensifer</taxon>
    </lineage>
</organism>
<reference evidence="8 9" key="1">
    <citation type="submission" date="2020-01" db="EMBL/GenBank/DDBJ databases">
        <title>Draft genome assembly of Ensifer adhaerens T173.</title>
        <authorList>
            <person name="Craig J.E."/>
            <person name="Stinchcombe J.R."/>
        </authorList>
    </citation>
    <scope>NUCLEOTIDE SEQUENCE [LARGE SCALE GENOMIC DNA]</scope>
    <source>
        <strain evidence="8 9">T173</strain>
    </source>
</reference>
<feature type="transmembrane region" description="Helical" evidence="7">
    <location>
        <begin position="12"/>
        <end position="35"/>
    </location>
</feature>
<dbReference type="SUPFAM" id="SSF103473">
    <property type="entry name" value="MFS general substrate transporter"/>
    <property type="match status" value="1"/>
</dbReference>
<dbReference type="EMBL" id="WXFA01000013">
    <property type="protein sequence ID" value="MBM3093048.1"/>
    <property type="molecule type" value="Genomic_DNA"/>
</dbReference>
<dbReference type="Gene3D" id="1.20.1250.20">
    <property type="entry name" value="MFS general substrate transporter like domains"/>
    <property type="match status" value="2"/>
</dbReference>
<evidence type="ECO:0000256" key="7">
    <source>
        <dbReference type="SAM" id="Phobius"/>
    </source>
</evidence>
<evidence type="ECO:0000313" key="8">
    <source>
        <dbReference type="EMBL" id="MBM3093048.1"/>
    </source>
</evidence>
<proteinExistence type="predicted"/>
<dbReference type="PANTHER" id="PTHR23513">
    <property type="entry name" value="INTEGRAL MEMBRANE EFFLUX PROTEIN-RELATED"/>
    <property type="match status" value="1"/>
</dbReference>
<keyword evidence="9" id="KW-1185">Reference proteome</keyword>
<dbReference type="GO" id="GO:0022857">
    <property type="term" value="F:transmembrane transporter activity"/>
    <property type="evidence" value="ECO:0007669"/>
    <property type="project" value="InterPro"/>
</dbReference>
<dbReference type="AlphaFoldDB" id="A0AAW4FP05"/>
<evidence type="ECO:0000313" key="9">
    <source>
        <dbReference type="Proteomes" id="UP000744980"/>
    </source>
</evidence>
<dbReference type="InterPro" id="IPR036259">
    <property type="entry name" value="MFS_trans_sf"/>
</dbReference>
<dbReference type="Proteomes" id="UP000744980">
    <property type="component" value="Unassembled WGS sequence"/>
</dbReference>
<evidence type="ECO:0000256" key="5">
    <source>
        <dbReference type="ARBA" id="ARBA00022989"/>
    </source>
</evidence>
<keyword evidence="3" id="KW-1003">Cell membrane</keyword>
<keyword evidence="4 7" id="KW-0812">Transmembrane</keyword>